<gene>
    <name evidence="4" type="ORF">BSL78_22138</name>
</gene>
<dbReference type="SUPFAM" id="SSF53901">
    <property type="entry name" value="Thiolase-like"/>
    <property type="match status" value="2"/>
</dbReference>
<dbReference type="EMBL" id="MRZV01001061">
    <property type="protein sequence ID" value="PIK41012.1"/>
    <property type="molecule type" value="Genomic_DNA"/>
</dbReference>
<dbReference type="OrthoDB" id="329835at2759"/>
<evidence type="ECO:0000259" key="3">
    <source>
        <dbReference type="SMART" id="SM00827"/>
    </source>
</evidence>
<dbReference type="InterPro" id="IPR001227">
    <property type="entry name" value="Ac_transferase_dom_sf"/>
</dbReference>
<sequence length="546" mass="61033">MGEDPAMASYNFPIAVVGIGCRMPGGVNDTKAFWKALIEGKECIQDIPPERWAIDNFYDEDHTSQGKMVTKRCGFIDNVNDFDNLFFKISPREAASMDPQQRSSVRSYMGSFRRRRSSSCRRGSYYTVIKGSLIADNGNSSSLTMPSVPAMEYVMTETYKKFGVPCLGSISWKPMAPEHHRRSNGGRSNRKSFAPKRNTPLKFGSIKGNFGHTEIAAGTASAIKIALMMENRMLVPTINFVKPNHMIDMDAWKLNLLTEAEPFSDEKYIIGLNSFGFAGALAHCIFEEPPKIKQREPSSSCGWHFGEDSKEGKAILVPLSAKSPEAVVAVARQWSDFENERDALGVVSWLATHRTHFDYRMSVIANSGQQFRNQLHDFIESGSSDKVLTTTVYSNEKPKVCLIFPGQGQQWVDMGRQLYQTEEIFKNVIDACDAIFEEISGWSLLRDRRLFVKATEGEVVGKEVFNDLEVSQPAILFLQIAYFRLLEYWGVVPDAIVGHSLGEVAAAYAAGGLTLEEAILVIYIRSVEQGKTEGNRQHGGTKNEFR</sequence>
<dbReference type="InterPro" id="IPR016039">
    <property type="entry name" value="Thiolase-like"/>
</dbReference>
<dbReference type="InterPro" id="IPR016035">
    <property type="entry name" value="Acyl_Trfase/lysoPLipase"/>
</dbReference>
<dbReference type="Gene3D" id="3.40.366.10">
    <property type="entry name" value="Malonyl-Coenzyme A Acyl Carrier Protein, domain 2"/>
    <property type="match status" value="1"/>
</dbReference>
<dbReference type="InterPro" id="IPR014030">
    <property type="entry name" value="Ketoacyl_synth_N"/>
</dbReference>
<organism evidence="4 5">
    <name type="scientific">Stichopus japonicus</name>
    <name type="common">Sea cucumber</name>
    <dbReference type="NCBI Taxonomy" id="307972"/>
    <lineage>
        <taxon>Eukaryota</taxon>
        <taxon>Metazoa</taxon>
        <taxon>Echinodermata</taxon>
        <taxon>Eleutherozoa</taxon>
        <taxon>Echinozoa</taxon>
        <taxon>Holothuroidea</taxon>
        <taxon>Aspidochirotacea</taxon>
        <taxon>Aspidochirotida</taxon>
        <taxon>Stichopodidae</taxon>
        <taxon>Apostichopus</taxon>
    </lineage>
</organism>
<proteinExistence type="predicted"/>
<reference evidence="4 5" key="1">
    <citation type="journal article" date="2017" name="PLoS Biol.">
        <title>The sea cucumber genome provides insights into morphological evolution and visceral regeneration.</title>
        <authorList>
            <person name="Zhang X."/>
            <person name="Sun L."/>
            <person name="Yuan J."/>
            <person name="Sun Y."/>
            <person name="Gao Y."/>
            <person name="Zhang L."/>
            <person name="Li S."/>
            <person name="Dai H."/>
            <person name="Hamel J.F."/>
            <person name="Liu C."/>
            <person name="Yu Y."/>
            <person name="Liu S."/>
            <person name="Lin W."/>
            <person name="Guo K."/>
            <person name="Jin S."/>
            <person name="Xu P."/>
            <person name="Storey K.B."/>
            <person name="Huan P."/>
            <person name="Zhang T."/>
            <person name="Zhou Y."/>
            <person name="Zhang J."/>
            <person name="Lin C."/>
            <person name="Li X."/>
            <person name="Xing L."/>
            <person name="Huo D."/>
            <person name="Sun M."/>
            <person name="Wang L."/>
            <person name="Mercier A."/>
            <person name="Li F."/>
            <person name="Yang H."/>
            <person name="Xiang J."/>
        </authorList>
    </citation>
    <scope>NUCLEOTIDE SEQUENCE [LARGE SCALE GENOMIC DNA]</scope>
    <source>
        <strain evidence="4">Shaxun</strain>
        <tissue evidence="4">Muscle</tissue>
    </source>
</reference>
<evidence type="ECO:0000259" key="2">
    <source>
        <dbReference type="SMART" id="SM00825"/>
    </source>
</evidence>
<dbReference type="InterPro" id="IPR032821">
    <property type="entry name" value="PKS_assoc"/>
</dbReference>
<dbReference type="PANTHER" id="PTHR43775:SF53">
    <property type="entry name" value="HYBRID PKS-NRPS SYNTHETASE PYNA-LIKE"/>
    <property type="match status" value="1"/>
</dbReference>
<dbReference type="Pfam" id="PF00698">
    <property type="entry name" value="Acyl_transf_1"/>
    <property type="match status" value="1"/>
</dbReference>
<dbReference type="SUPFAM" id="SSF52151">
    <property type="entry name" value="FabD/lysophospholipase-like"/>
    <property type="match status" value="1"/>
</dbReference>
<dbReference type="CDD" id="cd00833">
    <property type="entry name" value="PKS"/>
    <property type="match status" value="1"/>
</dbReference>
<accession>A0A2G8JZ45</accession>
<dbReference type="Gene3D" id="3.40.47.10">
    <property type="match status" value="2"/>
</dbReference>
<dbReference type="PANTHER" id="PTHR43775">
    <property type="entry name" value="FATTY ACID SYNTHASE"/>
    <property type="match status" value="1"/>
</dbReference>
<dbReference type="Proteomes" id="UP000230750">
    <property type="component" value="Unassembled WGS sequence"/>
</dbReference>
<dbReference type="InterPro" id="IPR020841">
    <property type="entry name" value="PKS_Beta-ketoAc_synthase_dom"/>
</dbReference>
<keyword evidence="5" id="KW-1185">Reference proteome</keyword>
<dbReference type="Pfam" id="PF02801">
    <property type="entry name" value="Ketoacyl-synt_C"/>
    <property type="match status" value="1"/>
</dbReference>
<protein>
    <recommendedName>
        <fullName evidence="6">Polyketide synthase</fullName>
    </recommendedName>
</protein>
<evidence type="ECO:0000256" key="1">
    <source>
        <dbReference type="SAM" id="MobiDB-lite"/>
    </source>
</evidence>
<dbReference type="STRING" id="307972.A0A2G8JZ45"/>
<comment type="caution">
    <text evidence="4">The sequence shown here is derived from an EMBL/GenBank/DDBJ whole genome shotgun (WGS) entry which is preliminary data.</text>
</comment>
<feature type="region of interest" description="Disordered" evidence="1">
    <location>
        <begin position="175"/>
        <end position="198"/>
    </location>
</feature>
<feature type="domain" description="Ketosynthase family 3 (KS3)" evidence="2">
    <location>
        <begin position="14"/>
        <end position="291"/>
    </location>
</feature>
<dbReference type="SMART" id="SM00825">
    <property type="entry name" value="PKS_KS"/>
    <property type="match status" value="1"/>
</dbReference>
<feature type="domain" description="Malonyl-CoA:ACP transacylase (MAT)" evidence="3">
    <location>
        <begin position="403"/>
        <end position="544"/>
    </location>
</feature>
<dbReference type="AlphaFoldDB" id="A0A2G8JZ45"/>
<name>A0A2G8JZ45_STIJA</name>
<dbReference type="GO" id="GO:0004312">
    <property type="term" value="F:fatty acid synthase activity"/>
    <property type="evidence" value="ECO:0007669"/>
    <property type="project" value="TreeGrafter"/>
</dbReference>
<dbReference type="InterPro" id="IPR014031">
    <property type="entry name" value="Ketoacyl_synth_C"/>
</dbReference>
<dbReference type="InterPro" id="IPR050091">
    <property type="entry name" value="PKS_NRPS_Biosynth_Enz"/>
</dbReference>
<dbReference type="SMART" id="SM00827">
    <property type="entry name" value="PKS_AT"/>
    <property type="match status" value="1"/>
</dbReference>
<evidence type="ECO:0000313" key="5">
    <source>
        <dbReference type="Proteomes" id="UP000230750"/>
    </source>
</evidence>
<dbReference type="InterPro" id="IPR014043">
    <property type="entry name" value="Acyl_transferase_dom"/>
</dbReference>
<feature type="compositionally biased region" description="Basic residues" evidence="1">
    <location>
        <begin position="179"/>
        <end position="194"/>
    </location>
</feature>
<dbReference type="Pfam" id="PF16197">
    <property type="entry name" value="KAsynt_C_assoc"/>
    <property type="match status" value="1"/>
</dbReference>
<evidence type="ECO:0008006" key="6">
    <source>
        <dbReference type="Google" id="ProtNLM"/>
    </source>
</evidence>
<evidence type="ECO:0000313" key="4">
    <source>
        <dbReference type="EMBL" id="PIK41012.1"/>
    </source>
</evidence>
<dbReference type="GO" id="GO:0006633">
    <property type="term" value="P:fatty acid biosynthetic process"/>
    <property type="evidence" value="ECO:0007669"/>
    <property type="project" value="TreeGrafter"/>
</dbReference>
<dbReference type="Pfam" id="PF00109">
    <property type="entry name" value="ketoacyl-synt"/>
    <property type="match status" value="1"/>
</dbReference>